<dbReference type="STRING" id="157687.HMPREF3180_00617"/>
<sequence length="374" mass="44828">MKEYVEKTREKALSENRTEYENALENYRKYLLKEIEKNSRDVSAVCQLAGVCYLIRKYDEIEILEMFLKKNFNSLTDSEKFRIYIDLGYLCEYMGSMEEKAISYLEKAIKVNSENADTYYRLSVIYSLNKMNQKALESIKIACKISNEEKYNYGYALILIQNKKYEKAIKILNILLENDSKNIKYHFYRVLCEIYLGNKNIENIKRLLKKIKEFEILEEKDYQKYIKWVTYKGFDIIGVEEIGDLFYLCDDYEKYCKYADNSNFYLEANSIAPYLYSLKQLGKFEKINKIVKKAEKEILQNIEEIKNDEEYQKNMTEEEILEIIKNEKKRLKNINLVSEKILNTDFKPKMEITMFFKNECWLVDCPQHLIIDEN</sequence>
<dbReference type="InterPro" id="IPR019734">
    <property type="entry name" value="TPR_rpt"/>
</dbReference>
<name>A0A134AM37_9FUSO</name>
<dbReference type="AlphaFoldDB" id="A0A134AM37"/>
<proteinExistence type="predicted"/>
<dbReference type="SUPFAM" id="SSF48452">
    <property type="entry name" value="TPR-like"/>
    <property type="match status" value="1"/>
</dbReference>
<dbReference type="InterPro" id="IPR011990">
    <property type="entry name" value="TPR-like_helical_dom_sf"/>
</dbReference>
<dbReference type="PATRIC" id="fig|157687.3.peg.615"/>
<reference evidence="2" key="1">
    <citation type="submission" date="2016-01" db="EMBL/GenBank/DDBJ databases">
        <authorList>
            <person name="Mitreva M."/>
            <person name="Pepin K.H."/>
            <person name="Mihindukulasuriya K.A."/>
            <person name="Fulton R."/>
            <person name="Fronick C."/>
            <person name="O'Laughlin M."/>
            <person name="Miner T."/>
            <person name="Herter B."/>
            <person name="Rosa B.A."/>
            <person name="Cordes M."/>
            <person name="Tomlinson C."/>
            <person name="Wollam A."/>
            <person name="Palsikar V.B."/>
            <person name="Mardis E.R."/>
            <person name="Wilson R.K."/>
        </authorList>
    </citation>
    <scope>NUCLEOTIDE SEQUENCE [LARGE SCALE GENOMIC DNA]</scope>
    <source>
        <strain evidence="2">KA00185</strain>
    </source>
</reference>
<comment type="caution">
    <text evidence="1">The sequence shown here is derived from an EMBL/GenBank/DDBJ whole genome shotgun (WGS) entry which is preliminary data.</text>
</comment>
<dbReference type="EMBL" id="LSDD01000037">
    <property type="protein sequence ID" value="KXB68772.1"/>
    <property type="molecule type" value="Genomic_DNA"/>
</dbReference>
<accession>A0A134AM37</accession>
<organism evidence="1 2">
    <name type="scientific">Leptotrichia wadei</name>
    <dbReference type="NCBI Taxonomy" id="157687"/>
    <lineage>
        <taxon>Bacteria</taxon>
        <taxon>Fusobacteriati</taxon>
        <taxon>Fusobacteriota</taxon>
        <taxon>Fusobacteriia</taxon>
        <taxon>Fusobacteriales</taxon>
        <taxon>Leptotrichiaceae</taxon>
        <taxon>Leptotrichia</taxon>
    </lineage>
</organism>
<evidence type="ECO:0000313" key="2">
    <source>
        <dbReference type="Proteomes" id="UP000070483"/>
    </source>
</evidence>
<evidence type="ECO:0000313" key="1">
    <source>
        <dbReference type="EMBL" id="KXB68772.1"/>
    </source>
</evidence>
<keyword evidence="2" id="KW-1185">Reference proteome</keyword>
<dbReference type="Proteomes" id="UP000070483">
    <property type="component" value="Unassembled WGS sequence"/>
</dbReference>
<dbReference type="SMART" id="SM00028">
    <property type="entry name" value="TPR"/>
    <property type="match status" value="2"/>
</dbReference>
<protein>
    <submittedName>
        <fullName evidence="1">Tetratricopeptide repeat protein</fullName>
    </submittedName>
</protein>
<gene>
    <name evidence="1" type="ORF">HMPREF3180_00617</name>
</gene>
<dbReference type="Gene3D" id="1.25.40.10">
    <property type="entry name" value="Tetratricopeptide repeat domain"/>
    <property type="match status" value="2"/>
</dbReference>